<dbReference type="RefSeq" id="WP_084411086.1">
    <property type="nucleotide sequence ID" value="NZ_LVJH01000025.1"/>
</dbReference>
<dbReference type="Proteomes" id="UP000076967">
    <property type="component" value="Unassembled WGS sequence"/>
</dbReference>
<dbReference type="OrthoDB" id="4822551at2"/>
<protein>
    <recommendedName>
        <fullName evidence="2">VanZ-like domain-containing protein</fullName>
    </recommendedName>
</protein>
<dbReference type="PANTHER" id="PTHR36834:SF2">
    <property type="entry name" value="MEMBRANE PROTEIN"/>
    <property type="match status" value="1"/>
</dbReference>
<feature type="domain" description="VanZ-like" evidence="2">
    <location>
        <begin position="16"/>
        <end position="157"/>
    </location>
</feature>
<dbReference type="InterPro" id="IPR053150">
    <property type="entry name" value="Teicoplanin_resist-assoc"/>
</dbReference>
<comment type="caution">
    <text evidence="3">The sequence shown here is derived from an EMBL/GenBank/DDBJ whole genome shotgun (WGS) entry which is preliminary data.</text>
</comment>
<evidence type="ECO:0000313" key="3">
    <source>
        <dbReference type="EMBL" id="OAB41920.1"/>
    </source>
</evidence>
<dbReference type="PANTHER" id="PTHR36834">
    <property type="entry name" value="MEMBRANE PROTEIN-RELATED"/>
    <property type="match status" value="1"/>
</dbReference>
<feature type="transmembrane region" description="Helical" evidence="1">
    <location>
        <begin position="84"/>
        <end position="102"/>
    </location>
</feature>
<sequence>MKHTISKMKMVLVAGFVIYLYALIKLILFKWGSVDVHFLLYELQHTLHEPNRIFDRPGNYTPFKEILKGIHSLSISNPFASTNLIGNILAFIPLGIFIPKLFTRRGASFVNVFILSLSLSLCFEVTQLLLFIGTFDVDDLILNAFGGIVGWVALRLFMIRNQPQSHEDLVLSPSSR</sequence>
<dbReference type="InterPro" id="IPR006976">
    <property type="entry name" value="VanZ-like"/>
</dbReference>
<feature type="transmembrane region" description="Helical" evidence="1">
    <location>
        <begin position="12"/>
        <end position="31"/>
    </location>
</feature>
<evidence type="ECO:0000259" key="2">
    <source>
        <dbReference type="Pfam" id="PF04892"/>
    </source>
</evidence>
<reference evidence="3 4" key="1">
    <citation type="submission" date="2016-03" db="EMBL/GenBank/DDBJ databases">
        <title>Draft genome sequence of Paenibacillus glacialis DSM 22343.</title>
        <authorList>
            <person name="Shin S.-K."/>
            <person name="Yi H."/>
        </authorList>
    </citation>
    <scope>NUCLEOTIDE SEQUENCE [LARGE SCALE GENOMIC DNA]</scope>
    <source>
        <strain evidence="3 4">DSM 22343</strain>
    </source>
</reference>
<keyword evidence="1" id="KW-0472">Membrane</keyword>
<dbReference type="EMBL" id="LVJH01000025">
    <property type="protein sequence ID" value="OAB41920.1"/>
    <property type="molecule type" value="Genomic_DNA"/>
</dbReference>
<evidence type="ECO:0000313" key="4">
    <source>
        <dbReference type="Proteomes" id="UP000076967"/>
    </source>
</evidence>
<proteinExistence type="predicted"/>
<accession>A0A168KEZ4</accession>
<evidence type="ECO:0000256" key="1">
    <source>
        <dbReference type="SAM" id="Phobius"/>
    </source>
</evidence>
<dbReference type="AlphaFoldDB" id="A0A168KEZ4"/>
<gene>
    <name evidence="3" type="ORF">PGLA_13920</name>
</gene>
<feature type="transmembrane region" description="Helical" evidence="1">
    <location>
        <begin position="140"/>
        <end position="158"/>
    </location>
</feature>
<keyword evidence="4" id="KW-1185">Reference proteome</keyword>
<dbReference type="STRING" id="494026.PGLA_13920"/>
<feature type="transmembrane region" description="Helical" evidence="1">
    <location>
        <begin position="109"/>
        <end position="134"/>
    </location>
</feature>
<dbReference type="Pfam" id="PF04892">
    <property type="entry name" value="VanZ"/>
    <property type="match status" value="1"/>
</dbReference>
<keyword evidence="1" id="KW-1133">Transmembrane helix</keyword>
<keyword evidence="1" id="KW-0812">Transmembrane</keyword>
<name>A0A168KEZ4_9BACL</name>
<organism evidence="3 4">
    <name type="scientific">Paenibacillus glacialis</name>
    <dbReference type="NCBI Taxonomy" id="494026"/>
    <lineage>
        <taxon>Bacteria</taxon>
        <taxon>Bacillati</taxon>
        <taxon>Bacillota</taxon>
        <taxon>Bacilli</taxon>
        <taxon>Bacillales</taxon>
        <taxon>Paenibacillaceae</taxon>
        <taxon>Paenibacillus</taxon>
    </lineage>
</organism>